<proteinExistence type="predicted"/>
<feature type="compositionally biased region" description="Basic and acidic residues" evidence="1">
    <location>
        <begin position="1"/>
        <end position="10"/>
    </location>
</feature>
<evidence type="ECO:0000256" key="1">
    <source>
        <dbReference type="SAM" id="MobiDB-lite"/>
    </source>
</evidence>
<feature type="compositionally biased region" description="Basic residues" evidence="1">
    <location>
        <begin position="188"/>
        <end position="199"/>
    </location>
</feature>
<feature type="non-terminal residue" evidence="2">
    <location>
        <position position="1"/>
    </location>
</feature>
<protein>
    <submittedName>
        <fullName evidence="2">Uncharacterized protein</fullName>
    </submittedName>
</protein>
<feature type="region of interest" description="Disordered" evidence="1">
    <location>
        <begin position="1"/>
        <end position="211"/>
    </location>
</feature>
<dbReference type="EMBL" id="CADCWF010000117">
    <property type="protein sequence ID" value="CAA9552721.1"/>
    <property type="molecule type" value="Genomic_DNA"/>
</dbReference>
<feature type="compositionally biased region" description="Basic residues" evidence="1">
    <location>
        <begin position="72"/>
        <end position="96"/>
    </location>
</feature>
<feature type="compositionally biased region" description="Basic residues" evidence="1">
    <location>
        <begin position="22"/>
        <end position="35"/>
    </location>
</feature>
<gene>
    <name evidence="2" type="ORF">AVDCRST_MAG59-1893</name>
</gene>
<sequence length="221" mass="24967">APAPRADPRRRCPPAWQPPNPRQRRPRRLLHRPRPRGGAGRAGQRPPWPGQGQGRRGAELRPDPGAPGVRLLPRRPRRVLRAGLRRRRFRRGRLRPPGRAPGARGGPRQGAHRRDSAARRHPGSGGLLRLRRRLRCGRQVPGHCPVAREHRGGGLRRGNRHPQGARPAAGGGDDRHGRGPPRRLPQPRQRRQPVPRRLRRADVGGADPGRGRWLRRPLWRL</sequence>
<accession>A0A6J4UN40</accession>
<name>A0A6J4UN40_9BACT</name>
<evidence type="ECO:0000313" key="2">
    <source>
        <dbReference type="EMBL" id="CAA9552721.1"/>
    </source>
</evidence>
<organism evidence="2">
    <name type="scientific">uncultured Thermomicrobiales bacterium</name>
    <dbReference type="NCBI Taxonomy" id="1645740"/>
    <lineage>
        <taxon>Bacteria</taxon>
        <taxon>Pseudomonadati</taxon>
        <taxon>Thermomicrobiota</taxon>
        <taxon>Thermomicrobia</taxon>
        <taxon>Thermomicrobiales</taxon>
        <taxon>environmental samples</taxon>
    </lineage>
</organism>
<dbReference type="AlphaFoldDB" id="A0A6J4UN40"/>
<feature type="non-terminal residue" evidence="2">
    <location>
        <position position="221"/>
    </location>
</feature>
<reference evidence="2" key="1">
    <citation type="submission" date="2020-02" db="EMBL/GenBank/DDBJ databases">
        <authorList>
            <person name="Meier V. D."/>
        </authorList>
    </citation>
    <scope>NUCLEOTIDE SEQUENCE</scope>
    <source>
        <strain evidence="2">AVDCRST_MAG59</strain>
    </source>
</reference>